<dbReference type="InterPro" id="IPR045851">
    <property type="entry name" value="AMP-bd_C_sf"/>
</dbReference>
<accession>A0A2P6TIY7</accession>
<name>A0A2P6TIY7_CHLSO</name>
<dbReference type="InterPro" id="IPR038416">
    <property type="entry name" value="Ribosom_S30AE_C_sf"/>
</dbReference>
<dbReference type="CDD" id="cd00552">
    <property type="entry name" value="RaiA"/>
    <property type="match status" value="1"/>
</dbReference>
<evidence type="ECO:0000259" key="7">
    <source>
        <dbReference type="Pfam" id="PF13193"/>
    </source>
</evidence>
<keyword evidence="10" id="KW-1185">Reference proteome</keyword>
<dbReference type="PANTHER" id="PTHR43859:SF4">
    <property type="entry name" value="BUTANOATE--COA LIGASE AAE1-RELATED"/>
    <property type="match status" value="1"/>
</dbReference>
<dbReference type="InterPro" id="IPR025110">
    <property type="entry name" value="AMP-bd_C"/>
</dbReference>
<evidence type="ECO:0000313" key="9">
    <source>
        <dbReference type="EMBL" id="PRW39207.1"/>
    </source>
</evidence>
<dbReference type="InterPro" id="IPR032528">
    <property type="entry name" value="Ribosom_S30AE_C"/>
</dbReference>
<dbReference type="Pfam" id="PF02482">
    <property type="entry name" value="Ribosomal_S30AE"/>
    <property type="match status" value="1"/>
</dbReference>
<dbReference type="Proteomes" id="UP000239899">
    <property type="component" value="Unassembled WGS sequence"/>
</dbReference>
<dbReference type="InterPro" id="IPR003489">
    <property type="entry name" value="RHF/RaiA"/>
</dbReference>
<feature type="domain" description="AMP-binding enzyme C-terminal" evidence="7">
    <location>
        <begin position="1414"/>
        <end position="1489"/>
    </location>
</feature>
<keyword evidence="2" id="KW-0436">Ligase</keyword>
<dbReference type="Pfam" id="PF13193">
    <property type="entry name" value="AMP-binding_C"/>
    <property type="match status" value="1"/>
</dbReference>
<evidence type="ECO:0000256" key="3">
    <source>
        <dbReference type="ARBA" id="ARBA00022832"/>
    </source>
</evidence>
<dbReference type="NCBIfam" id="NF004837">
    <property type="entry name" value="PRK06187.1"/>
    <property type="match status" value="1"/>
</dbReference>
<dbReference type="Pfam" id="PF00501">
    <property type="entry name" value="AMP-binding"/>
    <property type="match status" value="1"/>
</dbReference>
<organism evidence="9 10">
    <name type="scientific">Chlorella sorokiniana</name>
    <name type="common">Freshwater green alga</name>
    <dbReference type="NCBI Taxonomy" id="3076"/>
    <lineage>
        <taxon>Eukaryota</taxon>
        <taxon>Viridiplantae</taxon>
        <taxon>Chlorophyta</taxon>
        <taxon>core chlorophytes</taxon>
        <taxon>Trebouxiophyceae</taxon>
        <taxon>Chlorellales</taxon>
        <taxon>Chlorellaceae</taxon>
        <taxon>Chlorella clade</taxon>
        <taxon>Chlorella</taxon>
    </lineage>
</organism>
<dbReference type="NCBIfam" id="NF004674">
    <property type="entry name" value="PRK06018.1"/>
    <property type="match status" value="1"/>
</dbReference>
<dbReference type="Gene3D" id="3.30.160.100">
    <property type="entry name" value="Ribosome hibernation promotion factor-like"/>
    <property type="match status" value="1"/>
</dbReference>
<dbReference type="SUPFAM" id="SSF56801">
    <property type="entry name" value="Acetyl-CoA synthetase-like"/>
    <property type="match status" value="1"/>
</dbReference>
<protein>
    <submittedName>
        <fullName evidence="9">Long-chain-fatty-acid--ligase</fullName>
    </submittedName>
</protein>
<comment type="similarity">
    <text evidence="1">Belongs to the ATP-dependent AMP-binding enzyme family.</text>
</comment>
<feature type="domain" description="Sigma 54 modulation/S30EA ribosomal protein C-terminal" evidence="8">
    <location>
        <begin position="905"/>
        <end position="957"/>
    </location>
</feature>
<dbReference type="PROSITE" id="PS00455">
    <property type="entry name" value="AMP_BINDING"/>
    <property type="match status" value="1"/>
</dbReference>
<evidence type="ECO:0000256" key="1">
    <source>
        <dbReference type="ARBA" id="ARBA00006432"/>
    </source>
</evidence>
<dbReference type="SUPFAM" id="SSF69754">
    <property type="entry name" value="Ribosome binding protein Y (YfiA homologue)"/>
    <property type="match status" value="1"/>
</dbReference>
<evidence type="ECO:0000259" key="8">
    <source>
        <dbReference type="Pfam" id="PF16321"/>
    </source>
</evidence>
<dbReference type="InterPro" id="IPR000873">
    <property type="entry name" value="AMP-dep_synth/lig_dom"/>
</dbReference>
<dbReference type="InterPro" id="IPR036567">
    <property type="entry name" value="RHF-like"/>
</dbReference>
<reference evidence="9 10" key="1">
    <citation type="journal article" date="2018" name="Plant J.">
        <title>Genome sequences of Chlorella sorokiniana UTEX 1602 and Micractinium conductrix SAG 241.80: implications to maltose excretion by a green alga.</title>
        <authorList>
            <person name="Arriola M.B."/>
            <person name="Velmurugan N."/>
            <person name="Zhang Y."/>
            <person name="Plunkett M.H."/>
            <person name="Hondzo H."/>
            <person name="Barney B.M."/>
        </authorList>
    </citation>
    <scope>NUCLEOTIDE SEQUENCE [LARGE SCALE GENOMIC DNA]</scope>
    <source>
        <strain evidence="10">UTEX 1602</strain>
    </source>
</reference>
<dbReference type="OrthoDB" id="10253115at2759"/>
<evidence type="ECO:0000256" key="2">
    <source>
        <dbReference type="ARBA" id="ARBA00022598"/>
    </source>
</evidence>
<dbReference type="EMBL" id="LHPG02000014">
    <property type="protein sequence ID" value="PRW39207.1"/>
    <property type="molecule type" value="Genomic_DNA"/>
</dbReference>
<dbReference type="PANTHER" id="PTHR43859">
    <property type="entry name" value="ACYL-ACTIVATING ENZYME"/>
    <property type="match status" value="1"/>
</dbReference>
<dbReference type="NCBIfam" id="TIGR00741">
    <property type="entry name" value="yfiA"/>
    <property type="match status" value="1"/>
</dbReference>
<dbReference type="STRING" id="3076.A0A2P6TIY7"/>
<gene>
    <name evidence="9" type="ORF">C2E21_7080</name>
</gene>
<keyword evidence="5" id="KW-0175">Coiled coil</keyword>
<dbReference type="Gene3D" id="3.40.50.12780">
    <property type="entry name" value="N-terminal domain of ligase-like"/>
    <property type="match status" value="1"/>
</dbReference>
<feature type="coiled-coil region" evidence="5">
    <location>
        <begin position="403"/>
        <end position="454"/>
    </location>
</feature>
<dbReference type="InterPro" id="IPR042099">
    <property type="entry name" value="ANL_N_sf"/>
</dbReference>
<proteinExistence type="inferred from homology"/>
<dbReference type="GO" id="GO:0006631">
    <property type="term" value="P:fatty acid metabolic process"/>
    <property type="evidence" value="ECO:0007669"/>
    <property type="project" value="UniProtKB-KW"/>
</dbReference>
<dbReference type="CDD" id="cd14686">
    <property type="entry name" value="bZIP"/>
    <property type="match status" value="1"/>
</dbReference>
<dbReference type="CDD" id="cd12119">
    <property type="entry name" value="ttLC_FACS_AlkK_like"/>
    <property type="match status" value="1"/>
</dbReference>
<dbReference type="FunFam" id="3.30.300.30:FF:000008">
    <property type="entry name" value="2,3-dihydroxybenzoate-AMP ligase"/>
    <property type="match status" value="1"/>
</dbReference>
<dbReference type="Gene3D" id="3.30.300.30">
    <property type="match status" value="1"/>
</dbReference>
<dbReference type="GO" id="GO:0016874">
    <property type="term" value="F:ligase activity"/>
    <property type="evidence" value="ECO:0007669"/>
    <property type="project" value="UniProtKB-KW"/>
</dbReference>
<evidence type="ECO:0000313" key="10">
    <source>
        <dbReference type="Proteomes" id="UP000239899"/>
    </source>
</evidence>
<dbReference type="InterPro" id="IPR020845">
    <property type="entry name" value="AMP-binding_CS"/>
</dbReference>
<feature type="domain" description="AMP-dependent synthetase/ligase" evidence="6">
    <location>
        <begin position="980"/>
        <end position="1366"/>
    </location>
</feature>
<evidence type="ECO:0000259" key="6">
    <source>
        <dbReference type="Pfam" id="PF00501"/>
    </source>
</evidence>
<dbReference type="Gene3D" id="3.30.505.50">
    <property type="entry name" value="Sigma 54 modulation/S30EA ribosomal protein, C-terminal domain"/>
    <property type="match status" value="1"/>
</dbReference>
<keyword evidence="4" id="KW-0443">Lipid metabolism</keyword>
<sequence>MAGAGPPVLPPTEGELDLMDIELGQLDAAEIERLVAGPADDQYNDLLDKEVLAHLGLSAQGSFRAAAGAAGGSGAAPMSAPDLLSMLSGLGGLEGLVGAAGLAGGTAGGDGLEGGTAGGTAGGGNGPSVADQVANLLAGSHPSARGADLAAWLSAAEPVVSLEEGLAEVAAVGPGIDPPPPQQPTGGLLPAGAFTLQPAASPAALGSAAIAASAVPAPLPLAGAPLSIQQQLALRRQLEEQQAAVAQLAPQQPGLGQLPFDFTTGLQQPGFAMAAAWPQQAQQAALQAGAPQLFAPGAAMDSPGGASSIGGSTSVGPPMQGLPLVTGDATATPAYSSAMFSAIPEQPDASMCQPQPTFSSEHSADYAMAGGSGSGDFSAAATALAGGGTSGGSTAKASNKKFANRQQTKISTIEKELQRLQEEMASIKLENERLKAKNQEVEQQLRTQEQLQQLAAAVGSATAAASGGSGRPAGAAGLRAPPLAGAVATSPPNSQRKLLMHLTVSARPADAEMLKVSALTWPKLVEWCRAQHARFRDALAAAPPGGGSEAEQLAKEAMRVGRYWDLLALICRPDLCVRMLNEDMSATPSATPPEGGPPPASEAKWPAAALAAAALPAAQRASLAGAWRQHCEASAQRAKHRQELLAEIREGFLQPLQVAKPEEMELGKPLARRGLEAMDSLRLLVRQDHVSTVQIACGIRKLLSPTQWARLVVAAWPFYPDPSKALSAKQAYAAAPAFRQAPRALVARRPVLTVAEAATARIVVQGRNIEATPAIKTYCEDKVSNAIKHFEGVKEIDVKLSVRGNPRGRGTEAHHQRDQTVEVTVYTLRHGVVRVEDCEQDLYAAADLVADKLKRKLVKVKERAVQKANWPGRGGPKGGESIVERLDTEEVVDKLPIDQLAPPVPEVVREKVMEVAAMSLDDALEQIENVGHDFFLFKDAADGDIKVLYRRRSHGYGAAAATMRGLMQEQPLVVTTILEYAARVHGEQEVVSVSVEGAVERSTYRQVAVRAKLAALALKQLGVRPGDRVATLAFNTVRHLEAWYAISGIGAVCHTLNPRLFEEDLAYIINHAQDSVILADTTFVGLLEALLPRCPSLQHVILLTDERHMPKQCGLEEPLCYEDLLEEEAGNLAGFEWEQVDENTACGLCYTSGTTGPPKGVLYSHRSNFLHAFVVIMPDSLDLKSSSCVLAVVPMFHANSWGLAHAAPMVGARLVLPGPFLDGASVYKLLEEQKITHTAGVPTVCLGLLDHMEQHRLKLSSLRLLVVGGAACPRRLIDYFEGQHGVEVRQAWGMTELSPIGTVGAVKGSTAHLGREAITQLKLKQGRPHVLMDMRIVSDDGQELPWDGKAFGNLQVRGPHTVSKYFNSGAVAADAQGWFDTGDVATIDHLGHMQITDRSKDVIKSGGEWISSIEIENVAVGHPAVAEAAVIAIPDTKWGERPLLIVAPKPGQSPTREQLLDYLEGKIARWWMPDDVVFVKEIPHTATGKISKLTLRKQFANHRPARSRL</sequence>
<dbReference type="Pfam" id="PF16321">
    <property type="entry name" value="Ribosom_S30AE_C"/>
    <property type="match status" value="1"/>
</dbReference>
<evidence type="ECO:0000256" key="4">
    <source>
        <dbReference type="ARBA" id="ARBA00023098"/>
    </source>
</evidence>
<keyword evidence="3" id="KW-0276">Fatty acid metabolism</keyword>
<evidence type="ECO:0000256" key="5">
    <source>
        <dbReference type="SAM" id="Coils"/>
    </source>
</evidence>
<comment type="caution">
    <text evidence="9">The sequence shown here is derived from an EMBL/GenBank/DDBJ whole genome shotgun (WGS) entry which is preliminary data.</text>
</comment>